<dbReference type="InterPro" id="IPR006315">
    <property type="entry name" value="OM_autotransptr_brl_dom"/>
</dbReference>
<feature type="region of interest" description="Disordered" evidence="1">
    <location>
        <begin position="432"/>
        <end position="496"/>
    </location>
</feature>
<gene>
    <name evidence="3" type="ORF">ACFONL_18350</name>
</gene>
<dbReference type="SUPFAM" id="SSF103515">
    <property type="entry name" value="Autotransporter"/>
    <property type="match status" value="1"/>
</dbReference>
<dbReference type="RefSeq" id="WP_191321390.1">
    <property type="nucleotide sequence ID" value="NZ_BNCG01000073.1"/>
</dbReference>
<comment type="caution">
    <text evidence="3">The sequence shown here is derived from an EMBL/GenBank/DDBJ whole genome shotgun (WGS) entry which is preliminary data.</text>
</comment>
<evidence type="ECO:0000313" key="4">
    <source>
        <dbReference type="Proteomes" id="UP001595704"/>
    </source>
</evidence>
<organism evidence="3 4">
    <name type="scientific">Camelimonas fluminis</name>
    <dbReference type="NCBI Taxonomy" id="1576911"/>
    <lineage>
        <taxon>Bacteria</taxon>
        <taxon>Pseudomonadati</taxon>
        <taxon>Pseudomonadota</taxon>
        <taxon>Alphaproteobacteria</taxon>
        <taxon>Hyphomicrobiales</taxon>
        <taxon>Chelatococcaceae</taxon>
        <taxon>Camelimonas</taxon>
    </lineage>
</organism>
<dbReference type="Pfam" id="PF03797">
    <property type="entry name" value="Autotransporter"/>
    <property type="match status" value="1"/>
</dbReference>
<dbReference type="InterPro" id="IPR036709">
    <property type="entry name" value="Autotransporte_beta_dom_sf"/>
</dbReference>
<dbReference type="SUPFAM" id="SSF51126">
    <property type="entry name" value="Pectin lyase-like"/>
    <property type="match status" value="1"/>
</dbReference>
<dbReference type="NCBIfam" id="TIGR01414">
    <property type="entry name" value="autotrans_barl"/>
    <property type="match status" value="1"/>
</dbReference>
<protein>
    <submittedName>
        <fullName evidence="3">Autotransporter outer membrane beta-barrel domain-containing protein</fullName>
    </submittedName>
</protein>
<dbReference type="Gene3D" id="2.160.20.20">
    <property type="match status" value="1"/>
</dbReference>
<evidence type="ECO:0000256" key="1">
    <source>
        <dbReference type="SAM" id="MobiDB-lite"/>
    </source>
</evidence>
<evidence type="ECO:0000259" key="2">
    <source>
        <dbReference type="PROSITE" id="PS51208"/>
    </source>
</evidence>
<dbReference type="InterPro" id="IPR012332">
    <property type="entry name" value="Autotransporter_pectin_lyase_C"/>
</dbReference>
<dbReference type="Pfam" id="PF18883">
    <property type="entry name" value="AC_1"/>
    <property type="match status" value="1"/>
</dbReference>
<dbReference type="Proteomes" id="UP001595704">
    <property type="component" value="Unassembled WGS sequence"/>
</dbReference>
<dbReference type="InterPro" id="IPR011050">
    <property type="entry name" value="Pectin_lyase_fold/virulence"/>
</dbReference>
<sequence length="823" mass="83489">MQNRFINGSEAGGRGTVSGPFSLTGPSNFIDNFGAFNGGITLVGDGSNTIVNRPGAVIQSIDTTGGLSNDVVDNLGTVNVSIRLGAGNDILTNRPFGTSTNPVENGVIDMGPGEDIFVMAGGVVNAPVLMGTGNDTAFILDGHISTNFQAQEGADQLTWSGGTISGFVDMGPGDDYALLRNLTPTNLATGLRIDGGVGYDQLVWDNTRGDGVSRYVNWELISLTNNSALTFDNYGTLTMGDAGTGSGALAIDATSTVYAGNGTHTVAPYAPGALASVLNAGAIDLTNAGSSVTDNFVVKGNYIGQGGRLLLNTVVEGDGSPSDKLVIQSGTATGNTGIGIVNVNGQGGLTLADGILVVQATNGATTAAGSFSLLGTVAAGPFEYQLFRGGVTAGTEQNWYLRNWVPSGICALAVGGVNGTCGGLIAVAPPGEGGSGGTDGGGGGTGGSGSGGGSGGSSGGGSGGAGGGGTGGSGSGSGAGSGGSGSGSSAGVGGNTGSGGSVTGVALLRPEVALHSVVPAIARSTVRSMLGTFHEREGEQAYASGARGLGGIWLRTFGSRRDESWRGLAAPSFDGTLWGIQGGLPLLGLDHADGQRDRVGVFFGYGNGSGDARGLASGRPNRRVGSINIDTYNLGAYWTHFWSSGAYVDTVVMGSWLDQEVRPLSSFRQSTRGSIFTLSTEAGYPIQLDAHWRIEPQAQVIFQSQRSDRLQDLVSSISYDDANVLTGRIGARLAGQFSWNDIPIKPYFLVNLWHEFGNGSDKVRFGAFPIGTERNLTSLEVGAGASAQVAQNVAFYAKVNYSTGLDGRENRAWGGNVGLRVSW</sequence>
<name>A0ABV7ULB2_9HYPH</name>
<dbReference type="EMBL" id="JBHRYC010000088">
    <property type="protein sequence ID" value="MFC3639308.1"/>
    <property type="molecule type" value="Genomic_DNA"/>
</dbReference>
<proteinExistence type="predicted"/>
<dbReference type="Gene3D" id="2.40.128.130">
    <property type="entry name" value="Autotransporter beta-domain"/>
    <property type="match status" value="1"/>
</dbReference>
<evidence type="ECO:0000313" key="3">
    <source>
        <dbReference type="EMBL" id="MFC3639308.1"/>
    </source>
</evidence>
<dbReference type="SMART" id="SM00869">
    <property type="entry name" value="Autotransporter"/>
    <property type="match status" value="1"/>
</dbReference>
<dbReference type="InterPro" id="IPR043990">
    <property type="entry name" value="AC_1"/>
</dbReference>
<accession>A0ABV7ULB2</accession>
<dbReference type="PROSITE" id="PS51208">
    <property type="entry name" value="AUTOTRANSPORTER"/>
    <property type="match status" value="1"/>
</dbReference>
<dbReference type="CDD" id="cd01344">
    <property type="entry name" value="PL2_Passenger_AT"/>
    <property type="match status" value="1"/>
</dbReference>
<keyword evidence="4" id="KW-1185">Reference proteome</keyword>
<reference evidence="4" key="1">
    <citation type="journal article" date="2019" name="Int. J. Syst. Evol. Microbiol.">
        <title>The Global Catalogue of Microorganisms (GCM) 10K type strain sequencing project: providing services to taxonomists for standard genome sequencing and annotation.</title>
        <authorList>
            <consortium name="The Broad Institute Genomics Platform"/>
            <consortium name="The Broad Institute Genome Sequencing Center for Infectious Disease"/>
            <person name="Wu L."/>
            <person name="Ma J."/>
        </authorList>
    </citation>
    <scope>NUCLEOTIDE SEQUENCE [LARGE SCALE GENOMIC DNA]</scope>
    <source>
        <strain evidence="4">KCTC 42282</strain>
    </source>
</reference>
<feature type="domain" description="Autotransporter" evidence="2">
    <location>
        <begin position="545"/>
        <end position="823"/>
    </location>
</feature>
<dbReference type="InterPro" id="IPR005546">
    <property type="entry name" value="Autotransporte_beta"/>
</dbReference>